<evidence type="ECO:0000313" key="3">
    <source>
        <dbReference type="EMBL" id="KAF9536014.1"/>
    </source>
</evidence>
<evidence type="ECO:0000256" key="2">
    <source>
        <dbReference type="SAM" id="MobiDB-lite"/>
    </source>
</evidence>
<feature type="compositionally biased region" description="Basic and acidic residues" evidence="2">
    <location>
        <begin position="12"/>
        <end position="23"/>
    </location>
</feature>
<protein>
    <submittedName>
        <fullName evidence="3">Uncharacterized protein</fullName>
    </submittedName>
</protein>
<evidence type="ECO:0000256" key="1">
    <source>
        <dbReference type="ARBA" id="ARBA00006311"/>
    </source>
</evidence>
<name>A0A9P6JXC4_9FUNG</name>
<dbReference type="PANTHER" id="PTHR14024">
    <property type="entry name" value="PERILIPIN"/>
    <property type="match status" value="1"/>
</dbReference>
<accession>A0A9P6JXC4</accession>
<comment type="caution">
    <text evidence="3">The sequence shown here is derived from an EMBL/GenBank/DDBJ whole genome shotgun (WGS) entry which is preliminary data.</text>
</comment>
<keyword evidence="4" id="KW-1185">Reference proteome</keyword>
<feature type="region of interest" description="Disordered" evidence="2">
    <location>
        <begin position="1"/>
        <end position="91"/>
    </location>
</feature>
<gene>
    <name evidence="3" type="ORF">BGW38_010346</name>
</gene>
<dbReference type="Proteomes" id="UP000780801">
    <property type="component" value="Unassembled WGS sequence"/>
</dbReference>
<organism evidence="3 4">
    <name type="scientific">Lunasporangiospora selenospora</name>
    <dbReference type="NCBI Taxonomy" id="979761"/>
    <lineage>
        <taxon>Eukaryota</taxon>
        <taxon>Fungi</taxon>
        <taxon>Fungi incertae sedis</taxon>
        <taxon>Mucoromycota</taxon>
        <taxon>Mortierellomycotina</taxon>
        <taxon>Mortierellomycetes</taxon>
        <taxon>Mortierellales</taxon>
        <taxon>Mortierellaceae</taxon>
        <taxon>Lunasporangiospora</taxon>
    </lineage>
</organism>
<dbReference type="InterPro" id="IPR004279">
    <property type="entry name" value="Perilipin"/>
</dbReference>
<dbReference type="Pfam" id="PF03036">
    <property type="entry name" value="Perilipin"/>
    <property type="match status" value="1"/>
</dbReference>
<dbReference type="AlphaFoldDB" id="A0A9P6JXC4"/>
<dbReference type="GO" id="GO:0019915">
    <property type="term" value="P:lipid storage"/>
    <property type="evidence" value="ECO:0007669"/>
    <property type="project" value="TreeGrafter"/>
</dbReference>
<reference evidence="3" key="1">
    <citation type="journal article" date="2020" name="Fungal Divers.">
        <title>Resolving the Mortierellaceae phylogeny through synthesis of multi-gene phylogenetics and phylogenomics.</title>
        <authorList>
            <person name="Vandepol N."/>
            <person name="Liber J."/>
            <person name="Desiro A."/>
            <person name="Na H."/>
            <person name="Kennedy M."/>
            <person name="Barry K."/>
            <person name="Grigoriev I.V."/>
            <person name="Miller A.N."/>
            <person name="O'Donnell K."/>
            <person name="Stajich J.E."/>
            <person name="Bonito G."/>
        </authorList>
    </citation>
    <scope>NUCLEOTIDE SEQUENCE</scope>
    <source>
        <strain evidence="3">KOD1015</strain>
    </source>
</reference>
<dbReference type="GO" id="GO:0005829">
    <property type="term" value="C:cytosol"/>
    <property type="evidence" value="ECO:0007669"/>
    <property type="project" value="TreeGrafter"/>
</dbReference>
<dbReference type="OrthoDB" id="376826at2759"/>
<comment type="similarity">
    <text evidence="1">Belongs to the perilipin family.</text>
</comment>
<proteinExistence type="inferred from homology"/>
<feature type="non-terminal residue" evidence="3">
    <location>
        <position position="191"/>
    </location>
</feature>
<dbReference type="GO" id="GO:0005811">
    <property type="term" value="C:lipid droplet"/>
    <property type="evidence" value="ECO:0007669"/>
    <property type="project" value="TreeGrafter"/>
</dbReference>
<dbReference type="EMBL" id="JAABOA010008274">
    <property type="protein sequence ID" value="KAF9536014.1"/>
    <property type="molecule type" value="Genomic_DNA"/>
</dbReference>
<sequence length="191" mass="20631">MTTPNPHYSSSESERSDIEDRGHSRSSSSSVEEIVKDANGRTVRKVTTTTTRRVLSSSTSSSVEAEATTSEQESTTTTTATATTTASASASSQGFIARVSALPLIHDSVSTLHSYAKEYSRIALDKAGNAVETVSKYTEGYQTKLQPHISKVDEIANKSLDLIETTFPIVTKPTAEIVTQVKKPYTYVEES</sequence>
<feature type="compositionally biased region" description="Low complexity" evidence="2">
    <location>
        <begin position="45"/>
        <end position="91"/>
    </location>
</feature>
<dbReference type="GO" id="GO:0010890">
    <property type="term" value="P:positive regulation of triglyceride storage"/>
    <property type="evidence" value="ECO:0007669"/>
    <property type="project" value="TreeGrafter"/>
</dbReference>
<evidence type="ECO:0000313" key="4">
    <source>
        <dbReference type="Proteomes" id="UP000780801"/>
    </source>
</evidence>
<dbReference type="PANTHER" id="PTHR14024:SF49">
    <property type="entry name" value="LIPID STORAGE DROPLETS SURFACE-BINDING PROTEIN 1"/>
    <property type="match status" value="1"/>
</dbReference>